<dbReference type="InterPro" id="IPR005736">
    <property type="entry name" value="Reverse_gyrase"/>
</dbReference>
<dbReference type="InterPro" id="IPR040569">
    <property type="entry name" value="Znf_Rg"/>
</dbReference>
<evidence type="ECO:0000256" key="8">
    <source>
        <dbReference type="ARBA" id="ARBA00022840"/>
    </source>
</evidence>
<dbReference type="InterPro" id="IPR013826">
    <property type="entry name" value="Topo_IA_cen_sub3"/>
</dbReference>
<dbReference type="PANTHER" id="PTHR43505:SF1">
    <property type="entry name" value="REVERSE GYRASE"/>
    <property type="match status" value="1"/>
</dbReference>
<dbReference type="SUPFAM" id="SSF56712">
    <property type="entry name" value="Prokaryotic type I DNA topoisomerase"/>
    <property type="match status" value="1"/>
</dbReference>
<keyword evidence="9 14" id="KW-0799">Topoisomerase</keyword>
<dbReference type="SMART" id="SM00487">
    <property type="entry name" value="DEXDc"/>
    <property type="match status" value="1"/>
</dbReference>
<comment type="caution">
    <text evidence="20">The sequence shown here is derived from an EMBL/GenBank/DDBJ whole genome shotgun (WGS) entry which is preliminary data.</text>
</comment>
<evidence type="ECO:0000256" key="6">
    <source>
        <dbReference type="ARBA" id="ARBA00022771"/>
    </source>
</evidence>
<dbReference type="InterPro" id="IPR006171">
    <property type="entry name" value="TOPRIM_dom"/>
</dbReference>
<dbReference type="SMART" id="SM00493">
    <property type="entry name" value="TOPRIM"/>
    <property type="match status" value="1"/>
</dbReference>
<dbReference type="GO" id="GO:0008094">
    <property type="term" value="F:ATP-dependent activity, acting on DNA"/>
    <property type="evidence" value="ECO:0007669"/>
    <property type="project" value="UniProtKB-UniRule"/>
</dbReference>
<evidence type="ECO:0000256" key="1">
    <source>
        <dbReference type="ARBA" id="ARBA00004496"/>
    </source>
</evidence>
<evidence type="ECO:0000259" key="18">
    <source>
        <dbReference type="PROSITE" id="PS52036"/>
    </source>
</evidence>
<dbReference type="PROSITE" id="PS52037">
    <property type="entry name" value="ZF_RG_C"/>
    <property type="match status" value="1"/>
</dbReference>
<dbReference type="GO" id="GO:0005524">
    <property type="term" value="F:ATP binding"/>
    <property type="evidence" value="ECO:0007669"/>
    <property type="project" value="UniProtKB-UniRule"/>
</dbReference>
<evidence type="ECO:0000256" key="15">
    <source>
        <dbReference type="RuleBase" id="RU004026"/>
    </source>
</evidence>
<sequence>MTLIILDASCPNCGGAIEDDRLLKGAVCGKCLPKIPNEVNPLTLAEVLRRRNRLMRYKVVKELDEEVKRFKEEFRKAVGNEPWALQEVWACRVFLDENFSIVAPTGVGKTIFCILACLYLIKHKKRRCYLMLPSSILVHQVVDKAREFMKKLKISEDNLAYYHSALPSKTRKAMLSKITNGEFKLLVTTDRFLITRGDTLGRIQIDNIFVDDVDSFLKSPKNIDRVVKVLGFPPEVVDKVLKLIDLRLKLSRRYDKSLEQEYNNLAHEVEEAKRRKHGKLVVAGATLRTKMTKRMLIFSELLDFEPGTSPKFVRNIIDFKLEKRGELVSTAVELVKKHGRGALVFIPMAYGRELARRVTEKLAEAGIRAYFYEKMEEGILEKFEKGEYDALVGIAASRSPFVRGIDLPETIRYAVFVGVPRREVKIERYELNPNKLFTLLSNILDILDEQRKTRAMLILQNLRKVIPATADTVEKIKTTLTEGQQSGYAGYVAKVVKDAADFVKETLTPELISKIEESADISVKAVDDGFRVTIPDTSGYLQASGRTSRLYAGGVTKGVSILLVDDVKALTGLTRRLKFILEEFEWVDYDDQEALREFREVDRDREAIKEIKRGKLTLPSSAIAREALMIVESPTKARTFAKFFGKPFRRKIGDITIYSTATGNIILNIAATMGHLTDLSTTPGYYGVIIEDESFKPVFSPIKKCGRCGYQFVDGDTCPSCGSRSIFSKGEVIEALRKAALTVNEIYVATDPDAEGEKIAYDITCLLKPYNKTVYRLEFHEVTRKALLKALANKRSISTNLVEAQLVRRIEDRWFGFELSRRLWEHFGSRNLSAGRVQTPVLGWIVKRLEEAKKKKTIARVVVEGNVELSFENPQNLELIKEKAERNELAVEIKDAREYVQSISPAPPYITATLLRDAYQFLRFPVGLTMRLAQELFESGFITYHRTDSTTVSSAGLAIAREYIENKNLGEFTPRTYAREGAHECIRPVRPLDRTKLQQYIQIGLIKPVVPLTDRHLRLYDLIFRRFIASQLPPAKVVSQSFKAEMEGNEINVERVVNILETGFNKIFQTVRQENRIEPGVRRVLSMQVLTTPAARLYTEGDIISLMRERRIGRPSTYSKIVQVLFDRRYVIEKSGRLIPTSKGIKVYGYLFSNFGKYVSEETTRELEMVMDLIEEGRENYVDVLKKLKEQTEAISVRA</sequence>
<keyword evidence="11 14" id="KW-0413">Isomerase</keyword>
<dbReference type="Gene3D" id="3.40.50.300">
    <property type="entry name" value="P-loop containing nucleotide triphosphate hydrolases"/>
    <property type="match status" value="3"/>
</dbReference>
<dbReference type="GO" id="GO:0008270">
    <property type="term" value="F:zinc ion binding"/>
    <property type="evidence" value="ECO:0007669"/>
    <property type="project" value="UniProtKB-UniRule"/>
</dbReference>
<dbReference type="GO" id="GO:0005737">
    <property type="term" value="C:cytoplasm"/>
    <property type="evidence" value="ECO:0007669"/>
    <property type="project" value="UniProtKB-SubCell"/>
</dbReference>
<keyword evidence="6 14" id="KW-0863">Zinc-finger</keyword>
<dbReference type="InterPro" id="IPR013497">
    <property type="entry name" value="Topo_IA_cen"/>
</dbReference>
<keyword evidence="4 14" id="KW-0479">Metal-binding</keyword>
<comment type="subunit">
    <text evidence="2 14">Monomer.</text>
</comment>
<comment type="function">
    <text evidence="15">Modifies the topological state of DNA by introducing positive supercoils in an ATP-dependent process, increasing the linking number in steps of +1. Binds to single-stranded DNA, transiently cleaves and then rejoins the ends, introducing a positive supercoil in the process. The scissile phosphodiester is attacked by the catalytic tyrosine of the enzyme, resulting in the formation of a DNA-(5'-phosphotyrosyl)-enzyme intermediate. Involved in rewinding DNA strands in regions of the chromosome that have opened up to allow replication, transcription, DNA repair and/or for DNA protection.</text>
</comment>
<dbReference type="PROSITE" id="PS51192">
    <property type="entry name" value="HELICASE_ATP_BIND_1"/>
    <property type="match status" value="1"/>
</dbReference>
<comment type="similarity">
    <text evidence="12 14">In the N-terminal section; belongs to the DEAD box helicase family. DDVD subfamily.</text>
</comment>
<dbReference type="PROSITE" id="PS50880">
    <property type="entry name" value="TOPRIM"/>
    <property type="match status" value="1"/>
</dbReference>
<dbReference type="PROSITE" id="PS52039">
    <property type="entry name" value="TOPO_IA_2"/>
    <property type="match status" value="1"/>
</dbReference>
<dbReference type="GO" id="GO:0006265">
    <property type="term" value="P:DNA topological change"/>
    <property type="evidence" value="ECO:0007669"/>
    <property type="project" value="UniProtKB-UniRule"/>
</dbReference>
<feature type="active site" description="O-(5'-phospho-DNA)-tyrosine intermediate" evidence="14">
    <location>
        <position position="944"/>
    </location>
</feature>
<comment type="miscellaneous">
    <text evidence="14">This enzyme is the only unique feature of hyperthermophilic bacteria/archaea known and seems to be essential for adaptation to life at high temperatures. It may play a role in stabilization of DNA at high temperatures.</text>
</comment>
<dbReference type="Pfam" id="PF01131">
    <property type="entry name" value="Topoisom_bac"/>
    <property type="match status" value="1"/>
</dbReference>
<keyword evidence="5 14" id="KW-0547">Nucleotide-binding</keyword>
<dbReference type="AlphaFoldDB" id="A0A832ZX53"/>
<evidence type="ECO:0000256" key="2">
    <source>
        <dbReference type="ARBA" id="ARBA00011245"/>
    </source>
</evidence>
<dbReference type="InterPro" id="IPR023405">
    <property type="entry name" value="Topo_IA_core_domain"/>
</dbReference>
<comment type="cofactor">
    <cofactor evidence="14">
        <name>Zn(2+)</name>
        <dbReference type="ChEBI" id="CHEBI:29105"/>
    </cofactor>
    <text evidence="14">Binds 1 or 2 zinc ions per subunit.</text>
</comment>
<dbReference type="SMART" id="SM00436">
    <property type="entry name" value="TOP1Bc"/>
    <property type="match status" value="1"/>
</dbReference>
<keyword evidence="14 20" id="KW-0378">Hydrolase</keyword>
<dbReference type="EMBL" id="DQVM01000157">
    <property type="protein sequence ID" value="HIQ30473.1"/>
    <property type="molecule type" value="Genomic_DNA"/>
</dbReference>
<dbReference type="InterPro" id="IPR013824">
    <property type="entry name" value="Topo_IA_cen_sub1"/>
</dbReference>
<dbReference type="GO" id="GO:0006260">
    <property type="term" value="P:DNA replication"/>
    <property type="evidence" value="ECO:0007669"/>
    <property type="project" value="UniProtKB-UniRule"/>
</dbReference>
<evidence type="ECO:0000259" key="17">
    <source>
        <dbReference type="PROSITE" id="PS51192"/>
    </source>
</evidence>
<evidence type="ECO:0000256" key="12">
    <source>
        <dbReference type="ARBA" id="ARBA00043976"/>
    </source>
</evidence>
<feature type="binding site" evidence="14">
    <location>
        <position position="86"/>
    </location>
    <ligand>
        <name>ATP</name>
        <dbReference type="ChEBI" id="CHEBI:30616"/>
    </ligand>
</feature>
<comment type="subcellular location">
    <subcellularLocation>
        <location evidence="1 14">Cytoplasm</location>
    </subcellularLocation>
</comment>
<keyword evidence="7 14" id="KW-0862">Zinc</keyword>
<comment type="similarity">
    <text evidence="14">In the C-terminal section; belongs to the type IA topoisomerase family.</text>
</comment>
<evidence type="ECO:0000256" key="13">
    <source>
        <dbReference type="ARBA" id="ARBA00049360"/>
    </source>
</evidence>
<dbReference type="NCBIfam" id="TIGR01054">
    <property type="entry name" value="rgy"/>
    <property type="match status" value="1"/>
</dbReference>
<dbReference type="InterPro" id="IPR027417">
    <property type="entry name" value="P-loop_NTPase"/>
</dbReference>
<gene>
    <name evidence="14 20" type="primary">rgy</name>
    <name evidence="20" type="ORF">EYH45_07940</name>
</gene>
<evidence type="ECO:0000256" key="5">
    <source>
        <dbReference type="ARBA" id="ARBA00022741"/>
    </source>
</evidence>
<feature type="domain" description="Toprim" evidence="16">
    <location>
        <begin position="626"/>
        <end position="782"/>
    </location>
</feature>
<dbReference type="InterPro" id="IPR011545">
    <property type="entry name" value="DEAD/DEAH_box_helicase_dom"/>
</dbReference>
<dbReference type="CDD" id="cd00186">
    <property type="entry name" value="TOP1Ac"/>
    <property type="match status" value="1"/>
</dbReference>
<dbReference type="InterPro" id="IPR003602">
    <property type="entry name" value="Topo_IA_DNA-bd_dom"/>
</dbReference>
<accession>A0A832ZX53</accession>
<dbReference type="PRINTS" id="PR00417">
    <property type="entry name" value="PRTPISMRASEI"/>
</dbReference>
<evidence type="ECO:0000256" key="3">
    <source>
        <dbReference type="ARBA" id="ARBA00022490"/>
    </source>
</evidence>
<dbReference type="SMART" id="SM00437">
    <property type="entry name" value="TOP1Ac"/>
    <property type="match status" value="1"/>
</dbReference>
<evidence type="ECO:0000256" key="11">
    <source>
        <dbReference type="ARBA" id="ARBA00023235"/>
    </source>
</evidence>
<dbReference type="GO" id="GO:0160097">
    <property type="term" value="F:reverse gyrase activity"/>
    <property type="evidence" value="ECO:0007669"/>
    <property type="project" value="UniProtKB-UniRule"/>
</dbReference>
<protein>
    <recommendedName>
        <fullName evidence="14 15">Reverse gyrase</fullName>
        <ecNumber evidence="14">5.6.2.-</ecNumber>
    </recommendedName>
</protein>
<feature type="domain" description="Topo IA-type catalytic" evidence="19">
    <location>
        <begin position="798"/>
        <end position="1196"/>
    </location>
</feature>
<comment type="catalytic activity">
    <reaction evidence="13 14 15">
        <text>ATP + H2O = ADP + phosphate + H(+)</text>
        <dbReference type="Rhea" id="RHEA:13065"/>
        <dbReference type="ChEBI" id="CHEBI:15377"/>
        <dbReference type="ChEBI" id="CHEBI:15378"/>
        <dbReference type="ChEBI" id="CHEBI:30616"/>
        <dbReference type="ChEBI" id="CHEBI:43474"/>
        <dbReference type="ChEBI" id="CHEBI:456216"/>
    </reaction>
</comment>
<dbReference type="InterPro" id="IPR003601">
    <property type="entry name" value="Topo_IA_2"/>
</dbReference>
<dbReference type="Gene3D" id="2.60.510.20">
    <property type="match status" value="1"/>
</dbReference>
<keyword evidence="10 14" id="KW-0238">DNA-binding</keyword>
<evidence type="ECO:0000256" key="10">
    <source>
        <dbReference type="ARBA" id="ARBA00023125"/>
    </source>
</evidence>
<keyword evidence="8 14" id="KW-0067">ATP-binding</keyword>
<feature type="region of interest" description="Topoisomerase I" evidence="14">
    <location>
        <begin position="622"/>
        <end position="1199"/>
    </location>
</feature>
<dbReference type="EC" id="5.6.2.-" evidence="14"/>
<organism evidence="20 21">
    <name type="scientific">Caldiarchaeum subterraneum</name>
    <dbReference type="NCBI Taxonomy" id="311458"/>
    <lineage>
        <taxon>Archaea</taxon>
        <taxon>Nitrososphaerota</taxon>
        <taxon>Candidatus Caldarchaeales</taxon>
        <taxon>Candidatus Caldarchaeaceae</taxon>
        <taxon>Candidatus Caldarchaeum</taxon>
    </lineage>
</organism>
<dbReference type="Proteomes" id="UP000608579">
    <property type="component" value="Unassembled WGS sequence"/>
</dbReference>
<evidence type="ECO:0000259" key="19">
    <source>
        <dbReference type="PROSITE" id="PS52039"/>
    </source>
</evidence>
<evidence type="ECO:0000313" key="20">
    <source>
        <dbReference type="EMBL" id="HIQ30473.1"/>
    </source>
</evidence>
<proteinExistence type="inferred from homology"/>
<name>A0A832ZX53_CALS0</name>
<dbReference type="Gene3D" id="3.40.50.140">
    <property type="match status" value="1"/>
</dbReference>
<evidence type="ECO:0000313" key="21">
    <source>
        <dbReference type="Proteomes" id="UP000608579"/>
    </source>
</evidence>
<dbReference type="Pfam" id="PF00270">
    <property type="entry name" value="DEAD"/>
    <property type="match status" value="1"/>
</dbReference>
<evidence type="ECO:0000259" key="16">
    <source>
        <dbReference type="PROSITE" id="PS50880"/>
    </source>
</evidence>
<evidence type="ECO:0000256" key="14">
    <source>
        <dbReference type="HAMAP-Rule" id="MF_01125"/>
    </source>
</evidence>
<feature type="domain" description="Helicase ATP-binding" evidence="17">
    <location>
        <begin position="90"/>
        <end position="254"/>
    </location>
</feature>
<dbReference type="Gene3D" id="1.10.290.10">
    <property type="entry name" value="Topoisomerase I, domain 4"/>
    <property type="match status" value="1"/>
</dbReference>
<dbReference type="HAMAP" id="MF_01125">
    <property type="entry name" value="Reverse_gyrase"/>
    <property type="match status" value="1"/>
</dbReference>
<comment type="function">
    <text evidence="14">Modifies the topological state of DNA by introducing positive supercoils in an ATP-dependent process, increasing the linking number in steps of +1. Binds to single-stranded DNA, transiently cleaves and then rejoins the ends, introducing a positive supercoil in the process. The scissile phosphodiester is attacked by the catalytic tyrosine of the enzyme, resulting in the formation of a DNA-(5'-phosphotyrosyl)-enzyme intermediate. Probably involved in rewinding DNA strands in regions of the chromosome that have opened up to allow replication, transcription, DNA repair and/or for DNA protection.</text>
</comment>
<dbReference type="Gene3D" id="1.10.460.10">
    <property type="entry name" value="Topoisomerase I, domain 2"/>
    <property type="match status" value="1"/>
</dbReference>
<dbReference type="InterPro" id="IPR014001">
    <property type="entry name" value="Helicase_ATP-bd"/>
</dbReference>
<evidence type="ECO:0000256" key="4">
    <source>
        <dbReference type="ARBA" id="ARBA00022723"/>
    </source>
</evidence>
<evidence type="ECO:0000256" key="7">
    <source>
        <dbReference type="ARBA" id="ARBA00022833"/>
    </source>
</evidence>
<dbReference type="GO" id="GO:0003677">
    <property type="term" value="F:DNA binding"/>
    <property type="evidence" value="ECO:0007669"/>
    <property type="project" value="UniProtKB-UniRule"/>
</dbReference>
<comment type="domain">
    <text evidence="14">Introduction of positive supercoils requires the cooperation of both domains. The helicase-like domain probably does not directly unwind DNA, but more likely acts by driving ATP-dependent conformational changes within the whole enzyme. A beta hairpin in the 'latch' region of the N-terminal domain plays a regulatory role in the enzyme, repressing topoisomerase activity in the absence of ATP and preventing the enzyme from acting as an ATP-independent relaxing enzyme; it also helps to coordinate nucleotide hydrolysis by the ATPase domain with the supercoiling activity of the topoisomerase domain.</text>
</comment>
<evidence type="ECO:0000256" key="9">
    <source>
        <dbReference type="ARBA" id="ARBA00023029"/>
    </source>
</evidence>
<dbReference type="PANTHER" id="PTHR43505">
    <property type="entry name" value="REVERSE GYRASE"/>
    <property type="match status" value="1"/>
</dbReference>
<feature type="domain" description="RG N-terminal-type" evidence="18">
    <location>
        <begin position="1"/>
        <end position="41"/>
    </location>
</feature>
<dbReference type="Pfam" id="PF01751">
    <property type="entry name" value="Toprim"/>
    <property type="match status" value="1"/>
</dbReference>
<dbReference type="SUPFAM" id="SSF52540">
    <property type="entry name" value="P-loop containing nucleoside triphosphate hydrolases"/>
    <property type="match status" value="2"/>
</dbReference>
<reference evidence="20" key="1">
    <citation type="journal article" date="2020" name="ISME J.">
        <title>Gammaproteobacteria mediating utilization of methyl-, sulfur- and petroleum organic compounds in deep ocean hydrothermal plumes.</title>
        <authorList>
            <person name="Zhou Z."/>
            <person name="Liu Y."/>
            <person name="Pan J."/>
            <person name="Cron B.R."/>
            <person name="Toner B.M."/>
            <person name="Anantharaman K."/>
            <person name="Breier J.A."/>
            <person name="Dick G.J."/>
            <person name="Li M."/>
        </authorList>
    </citation>
    <scope>NUCLEOTIDE SEQUENCE</scope>
    <source>
        <strain evidence="20">SZUA-1515</strain>
    </source>
</reference>
<dbReference type="GO" id="GO:0016787">
    <property type="term" value="F:hydrolase activity"/>
    <property type="evidence" value="ECO:0007669"/>
    <property type="project" value="UniProtKB-KW"/>
</dbReference>
<dbReference type="Pfam" id="PF17915">
    <property type="entry name" value="zf_Rg"/>
    <property type="match status" value="1"/>
</dbReference>
<dbReference type="PROSITE" id="PS52036">
    <property type="entry name" value="ZF_RG_N"/>
    <property type="match status" value="1"/>
</dbReference>
<keyword evidence="3 14" id="KW-0963">Cytoplasm</keyword>